<dbReference type="Gene3D" id="1.10.45.10">
    <property type="entry name" value="Vanillyl-alcohol Oxidase, Chain A, domain 4"/>
    <property type="match status" value="1"/>
</dbReference>
<dbReference type="GO" id="GO:0005739">
    <property type="term" value="C:mitochondrion"/>
    <property type="evidence" value="ECO:0007669"/>
    <property type="project" value="TreeGrafter"/>
</dbReference>
<dbReference type="InterPro" id="IPR016164">
    <property type="entry name" value="FAD-linked_Oxase-like_C"/>
</dbReference>
<keyword evidence="5" id="KW-1185">Reference proteome</keyword>
<evidence type="ECO:0000256" key="2">
    <source>
        <dbReference type="ARBA" id="ARBA00022827"/>
    </source>
</evidence>
<dbReference type="GO" id="GO:0071949">
    <property type="term" value="F:FAD binding"/>
    <property type="evidence" value="ECO:0007669"/>
    <property type="project" value="InterPro"/>
</dbReference>
<dbReference type="SUPFAM" id="SSF56176">
    <property type="entry name" value="FAD-binding/transporter-associated domain-like"/>
    <property type="match status" value="1"/>
</dbReference>
<keyword evidence="2" id="KW-0274">FAD</keyword>
<evidence type="ECO:0000313" key="4">
    <source>
        <dbReference type="EMBL" id="KKA22187.1"/>
    </source>
</evidence>
<dbReference type="GO" id="GO:0008720">
    <property type="term" value="F:D-lactate dehydrogenase (NAD+) activity"/>
    <property type="evidence" value="ECO:0007669"/>
    <property type="project" value="TreeGrafter"/>
</dbReference>
<dbReference type="GeneID" id="25316135"/>
<accession>A0A0F4YV87</accession>
<evidence type="ECO:0000313" key="5">
    <source>
        <dbReference type="Proteomes" id="UP000053958"/>
    </source>
</evidence>
<dbReference type="EMBL" id="LASV01000152">
    <property type="protein sequence ID" value="KKA22187.1"/>
    <property type="molecule type" value="Genomic_DNA"/>
</dbReference>
<dbReference type="GO" id="GO:1903457">
    <property type="term" value="P:lactate catabolic process"/>
    <property type="evidence" value="ECO:0007669"/>
    <property type="project" value="TreeGrafter"/>
</dbReference>
<dbReference type="PANTHER" id="PTHR11748">
    <property type="entry name" value="D-LACTATE DEHYDROGENASE"/>
    <property type="match status" value="1"/>
</dbReference>
<proteinExistence type="predicted"/>
<dbReference type="InterPro" id="IPR006094">
    <property type="entry name" value="Oxid_FAD_bind_N"/>
</dbReference>
<dbReference type="Proteomes" id="UP000053958">
    <property type="component" value="Unassembled WGS sequence"/>
</dbReference>
<dbReference type="Gene3D" id="3.40.462.10">
    <property type="entry name" value="FAD-linked oxidases, C-terminal domain"/>
    <property type="match status" value="1"/>
</dbReference>
<dbReference type="SUPFAM" id="SSF55103">
    <property type="entry name" value="FAD-linked oxidases, C-terminal domain"/>
    <property type="match status" value="1"/>
</dbReference>
<reference evidence="4 5" key="1">
    <citation type="submission" date="2015-04" db="EMBL/GenBank/DDBJ databases">
        <authorList>
            <person name="Heijne W.H."/>
            <person name="Fedorova N.D."/>
            <person name="Nierman W.C."/>
            <person name="Vollebregt A.W."/>
            <person name="Zhao Z."/>
            <person name="Wu L."/>
            <person name="Kumar M."/>
            <person name="Stam H."/>
            <person name="van den Berg M.A."/>
            <person name="Pel H.J."/>
        </authorList>
    </citation>
    <scope>NUCLEOTIDE SEQUENCE [LARGE SCALE GENOMIC DNA]</scope>
    <source>
        <strain evidence="4 5">CBS 393.64</strain>
    </source>
</reference>
<dbReference type="STRING" id="1408163.A0A0F4YV87"/>
<name>A0A0F4YV87_RASE3</name>
<evidence type="ECO:0000259" key="3">
    <source>
        <dbReference type="PROSITE" id="PS51387"/>
    </source>
</evidence>
<keyword evidence="1" id="KW-0285">Flavoprotein</keyword>
<dbReference type="InterPro" id="IPR036318">
    <property type="entry name" value="FAD-bd_PCMH-like_sf"/>
</dbReference>
<dbReference type="InterPro" id="IPR016170">
    <property type="entry name" value="Cytok_DH_C_sf"/>
</dbReference>
<sequence>MDTTSKPPVASTDFPIRYDDPTYQHVHRTLLSGSLLRPLEPVLPQGMSQDDLDAALGQFVGVVGKDGVFVGKALEDYVDPYKLWEVEGKRRVPSAAVWYGGPAPRLTGSIALDLHRMDRVIEVHDQYAYAVIKPGVTFTDLYNYCARNKLRVWPSVPSLRWGSVVGNTLDRGTGFTPTATHHQHICGLEVMLADGDIVRTGQFAISNSPSSHLSKFTFGPSIEGLFLQSNLGIVTKLGIWLHPQPQAYMSCLFDMPDLEDIETLVDIFGELRRNGVLPNTVYVSNIVGAIPMWRIRELQTQLDMGYWSAKFGLYGPKDVIQAHYDELKRIVAEKAPRGRLRGEMFAGENGQLLDATAVPEPHGCFFVGIPSLWSLPMVRYRLPKDGTGIGAHTDYSAIIPSSGKTLLDWVQTAKKVCEAEAFDLLCDFFMHERHVIFVNMMAFDKSDARQREAVNRIFHGLFREGKKRGFSNYRAHIDHMDLVAELYDFNDHAYQRFVERIK</sequence>
<dbReference type="PANTHER" id="PTHR11748:SF114">
    <property type="entry name" value="ARYL-ALCOHOL OXIDASE VANILLYL-ALCOHOL OXIDASE (AFU_ORTHOLOGUE AFUA_3G09500)-RELATED"/>
    <property type="match status" value="1"/>
</dbReference>
<dbReference type="InterPro" id="IPR016169">
    <property type="entry name" value="FAD-bd_PCMH_sub2"/>
</dbReference>
<protein>
    <submittedName>
        <fullName evidence="4">Glycolate oxidase</fullName>
    </submittedName>
</protein>
<dbReference type="GO" id="GO:0004458">
    <property type="term" value="F:D-lactate dehydrogenase (cytochrome) activity"/>
    <property type="evidence" value="ECO:0007669"/>
    <property type="project" value="TreeGrafter"/>
</dbReference>
<gene>
    <name evidence="4" type="ORF">T310_3786</name>
</gene>
<comment type="caution">
    <text evidence="4">The sequence shown here is derived from an EMBL/GenBank/DDBJ whole genome shotgun (WGS) entry which is preliminary data.</text>
</comment>
<feature type="domain" description="FAD-binding PCMH-type" evidence="3">
    <location>
        <begin position="61"/>
        <end position="244"/>
    </location>
</feature>
<dbReference type="InterPro" id="IPR016171">
    <property type="entry name" value="Vanillyl_alc_oxidase_C-sub2"/>
</dbReference>
<dbReference type="InterPro" id="IPR016166">
    <property type="entry name" value="FAD-bd_PCMH"/>
</dbReference>
<dbReference type="Gene3D" id="3.30.465.10">
    <property type="match status" value="1"/>
</dbReference>
<dbReference type="OrthoDB" id="5332616at2759"/>
<evidence type="ECO:0000256" key="1">
    <source>
        <dbReference type="ARBA" id="ARBA00022630"/>
    </source>
</evidence>
<dbReference type="AlphaFoldDB" id="A0A0F4YV87"/>
<dbReference type="PROSITE" id="PS51387">
    <property type="entry name" value="FAD_PCMH"/>
    <property type="match status" value="1"/>
</dbReference>
<dbReference type="Pfam" id="PF01565">
    <property type="entry name" value="FAD_binding_4"/>
    <property type="match status" value="1"/>
</dbReference>
<dbReference type="RefSeq" id="XP_013328799.1">
    <property type="nucleotide sequence ID" value="XM_013473345.1"/>
</dbReference>
<organism evidence="4 5">
    <name type="scientific">Rasamsonia emersonii (strain ATCC 16479 / CBS 393.64 / IMI 116815)</name>
    <dbReference type="NCBI Taxonomy" id="1408163"/>
    <lineage>
        <taxon>Eukaryota</taxon>
        <taxon>Fungi</taxon>
        <taxon>Dikarya</taxon>
        <taxon>Ascomycota</taxon>
        <taxon>Pezizomycotina</taxon>
        <taxon>Eurotiomycetes</taxon>
        <taxon>Eurotiomycetidae</taxon>
        <taxon>Eurotiales</taxon>
        <taxon>Trichocomaceae</taxon>
        <taxon>Rasamsonia</taxon>
    </lineage>
</organism>